<keyword evidence="2" id="KW-0723">Serine/threonine-protein kinase</keyword>
<organism evidence="18 19">
    <name type="scientific">Rhynchospora breviuscula</name>
    <dbReference type="NCBI Taxonomy" id="2022672"/>
    <lineage>
        <taxon>Eukaryota</taxon>
        <taxon>Viridiplantae</taxon>
        <taxon>Streptophyta</taxon>
        <taxon>Embryophyta</taxon>
        <taxon>Tracheophyta</taxon>
        <taxon>Spermatophyta</taxon>
        <taxon>Magnoliopsida</taxon>
        <taxon>Liliopsida</taxon>
        <taxon>Poales</taxon>
        <taxon>Cyperaceae</taxon>
        <taxon>Cyperoideae</taxon>
        <taxon>Rhynchosporeae</taxon>
        <taxon>Rhynchospora</taxon>
    </lineage>
</organism>
<dbReference type="GO" id="GO:0005886">
    <property type="term" value="C:plasma membrane"/>
    <property type="evidence" value="ECO:0007669"/>
    <property type="project" value="TreeGrafter"/>
</dbReference>
<dbReference type="InterPro" id="IPR011009">
    <property type="entry name" value="Kinase-like_dom_sf"/>
</dbReference>
<evidence type="ECO:0000256" key="6">
    <source>
        <dbReference type="ARBA" id="ARBA00022737"/>
    </source>
</evidence>
<dbReference type="FunFam" id="1.10.510.10:FF:000129">
    <property type="entry name" value="cysteine-rich receptor-like protein kinase 10"/>
    <property type="match status" value="1"/>
</dbReference>
<comment type="subcellular location">
    <subcellularLocation>
        <location evidence="1">Membrane</location>
        <topology evidence="1">Single-pass membrane protein</topology>
    </subcellularLocation>
</comment>
<feature type="chain" id="PRO_5040106232" description="Cysteine-rich receptor-like protein kinase 10" evidence="15">
    <location>
        <begin position="20"/>
        <end position="664"/>
    </location>
</feature>
<evidence type="ECO:0000256" key="10">
    <source>
        <dbReference type="ARBA" id="ARBA00022989"/>
    </source>
</evidence>
<evidence type="ECO:0000256" key="1">
    <source>
        <dbReference type="ARBA" id="ARBA00004167"/>
    </source>
</evidence>
<keyword evidence="4 14" id="KW-0812">Transmembrane</keyword>
<keyword evidence="8" id="KW-0418">Kinase</keyword>
<feature type="transmembrane region" description="Helical" evidence="14">
    <location>
        <begin position="282"/>
        <end position="305"/>
    </location>
</feature>
<dbReference type="SMART" id="SM00220">
    <property type="entry name" value="S_TKc"/>
    <property type="match status" value="1"/>
</dbReference>
<keyword evidence="10 14" id="KW-1133">Transmembrane helix</keyword>
<keyword evidence="19" id="KW-1185">Reference proteome</keyword>
<dbReference type="Proteomes" id="UP001151287">
    <property type="component" value="Unassembled WGS sequence"/>
</dbReference>
<gene>
    <name evidence="18" type="ORF">LUZ63_000597</name>
</gene>
<evidence type="ECO:0000259" key="16">
    <source>
        <dbReference type="PROSITE" id="PS50011"/>
    </source>
</evidence>
<dbReference type="FunFam" id="3.30.200.20:FF:000142">
    <property type="entry name" value="Cysteine-rich receptor-like protein kinase 10"/>
    <property type="match status" value="1"/>
</dbReference>
<keyword evidence="7 13" id="KW-0547">Nucleotide-binding</keyword>
<feature type="domain" description="Protein kinase" evidence="16">
    <location>
        <begin position="347"/>
        <end position="631"/>
    </location>
</feature>
<evidence type="ECO:0000256" key="9">
    <source>
        <dbReference type="ARBA" id="ARBA00022840"/>
    </source>
</evidence>
<accession>A0A9Q0CVN9</accession>
<evidence type="ECO:0000256" key="12">
    <source>
        <dbReference type="ARBA" id="ARBA00023180"/>
    </source>
</evidence>
<dbReference type="Gene3D" id="3.30.200.20">
    <property type="entry name" value="Phosphorylase Kinase, domain 1"/>
    <property type="match status" value="1"/>
</dbReference>
<keyword evidence="12" id="KW-0325">Glycoprotein</keyword>
<dbReference type="EMBL" id="JAMQYH010000001">
    <property type="protein sequence ID" value="KAJ1700818.1"/>
    <property type="molecule type" value="Genomic_DNA"/>
</dbReference>
<dbReference type="CDD" id="cd14066">
    <property type="entry name" value="STKc_IRAK"/>
    <property type="match status" value="1"/>
</dbReference>
<dbReference type="InterPro" id="IPR000719">
    <property type="entry name" value="Prot_kinase_dom"/>
</dbReference>
<dbReference type="InterPro" id="IPR002902">
    <property type="entry name" value="GNK2"/>
</dbReference>
<evidence type="ECO:0000313" key="19">
    <source>
        <dbReference type="Proteomes" id="UP001151287"/>
    </source>
</evidence>
<evidence type="ECO:0000256" key="8">
    <source>
        <dbReference type="ARBA" id="ARBA00022777"/>
    </source>
</evidence>
<feature type="domain" description="Gnk2-homologous" evidence="17">
    <location>
        <begin position="29"/>
        <end position="131"/>
    </location>
</feature>
<keyword evidence="6" id="KW-0677">Repeat</keyword>
<dbReference type="Pfam" id="PF07714">
    <property type="entry name" value="PK_Tyr_Ser-Thr"/>
    <property type="match status" value="1"/>
</dbReference>
<feature type="binding site" evidence="13">
    <location>
        <position position="375"/>
    </location>
    <ligand>
        <name>ATP</name>
        <dbReference type="ChEBI" id="CHEBI:30616"/>
    </ligand>
</feature>
<dbReference type="PROSITE" id="PS51473">
    <property type="entry name" value="GNK2"/>
    <property type="match status" value="2"/>
</dbReference>
<dbReference type="PROSITE" id="PS00108">
    <property type="entry name" value="PROTEIN_KINASE_ST"/>
    <property type="match status" value="1"/>
</dbReference>
<keyword evidence="9 13" id="KW-0067">ATP-binding</keyword>
<dbReference type="OrthoDB" id="4062651at2759"/>
<reference evidence="18" key="1">
    <citation type="journal article" date="2022" name="Cell">
        <title>Repeat-based holocentromeres influence genome architecture and karyotype evolution.</title>
        <authorList>
            <person name="Hofstatter P.G."/>
            <person name="Thangavel G."/>
            <person name="Lux T."/>
            <person name="Neumann P."/>
            <person name="Vondrak T."/>
            <person name="Novak P."/>
            <person name="Zhang M."/>
            <person name="Costa L."/>
            <person name="Castellani M."/>
            <person name="Scott A."/>
            <person name="Toegelov H."/>
            <person name="Fuchs J."/>
            <person name="Mata-Sucre Y."/>
            <person name="Dias Y."/>
            <person name="Vanzela A.L.L."/>
            <person name="Huettel B."/>
            <person name="Almeida C.C.S."/>
            <person name="Simkova H."/>
            <person name="Souza G."/>
            <person name="Pedrosa-Harand A."/>
            <person name="Macas J."/>
            <person name="Mayer K.F.X."/>
            <person name="Houben A."/>
            <person name="Marques A."/>
        </authorList>
    </citation>
    <scope>NUCLEOTIDE SEQUENCE</scope>
    <source>
        <strain evidence="18">RhyBre1mFocal</strain>
    </source>
</reference>
<protein>
    <recommendedName>
        <fullName evidence="20">Cysteine-rich receptor-like protein kinase 10</fullName>
    </recommendedName>
</protein>
<evidence type="ECO:0000256" key="3">
    <source>
        <dbReference type="ARBA" id="ARBA00022679"/>
    </source>
</evidence>
<dbReference type="InterPro" id="IPR008271">
    <property type="entry name" value="Ser/Thr_kinase_AS"/>
</dbReference>
<feature type="signal peptide" evidence="15">
    <location>
        <begin position="1"/>
        <end position="19"/>
    </location>
</feature>
<evidence type="ECO:0000256" key="13">
    <source>
        <dbReference type="PROSITE-ProRule" id="PRU10141"/>
    </source>
</evidence>
<evidence type="ECO:0000259" key="17">
    <source>
        <dbReference type="PROSITE" id="PS51473"/>
    </source>
</evidence>
<evidence type="ECO:0008006" key="20">
    <source>
        <dbReference type="Google" id="ProtNLM"/>
    </source>
</evidence>
<dbReference type="Gene3D" id="3.30.430.20">
    <property type="entry name" value="Gnk2 domain, C-X8-C-X2-C motif"/>
    <property type="match status" value="2"/>
</dbReference>
<evidence type="ECO:0000256" key="4">
    <source>
        <dbReference type="ARBA" id="ARBA00022692"/>
    </source>
</evidence>
<evidence type="ECO:0000256" key="14">
    <source>
        <dbReference type="SAM" id="Phobius"/>
    </source>
</evidence>
<dbReference type="Pfam" id="PF01657">
    <property type="entry name" value="Stress-antifung"/>
    <property type="match status" value="2"/>
</dbReference>
<dbReference type="GO" id="GO:0004674">
    <property type="term" value="F:protein serine/threonine kinase activity"/>
    <property type="evidence" value="ECO:0007669"/>
    <property type="project" value="UniProtKB-KW"/>
</dbReference>
<dbReference type="PROSITE" id="PS50011">
    <property type="entry name" value="PROTEIN_KINASE_DOM"/>
    <property type="match status" value="1"/>
</dbReference>
<evidence type="ECO:0000313" key="18">
    <source>
        <dbReference type="EMBL" id="KAJ1700818.1"/>
    </source>
</evidence>
<dbReference type="PANTHER" id="PTHR27002:SF1054">
    <property type="entry name" value="OS07G0628700 PROTEIN"/>
    <property type="match status" value="1"/>
</dbReference>
<dbReference type="SUPFAM" id="SSF56112">
    <property type="entry name" value="Protein kinase-like (PK-like)"/>
    <property type="match status" value="1"/>
</dbReference>
<evidence type="ECO:0000256" key="11">
    <source>
        <dbReference type="ARBA" id="ARBA00023136"/>
    </source>
</evidence>
<evidence type="ECO:0000256" key="15">
    <source>
        <dbReference type="SAM" id="SignalP"/>
    </source>
</evidence>
<keyword evidence="11 14" id="KW-0472">Membrane</keyword>
<feature type="domain" description="Gnk2-homologous" evidence="17">
    <location>
        <begin position="137"/>
        <end position="246"/>
    </location>
</feature>
<evidence type="ECO:0000256" key="2">
    <source>
        <dbReference type="ARBA" id="ARBA00022527"/>
    </source>
</evidence>
<dbReference type="AlphaFoldDB" id="A0A9Q0CVN9"/>
<dbReference type="GO" id="GO:0005524">
    <property type="term" value="F:ATP binding"/>
    <property type="evidence" value="ECO:0007669"/>
    <property type="project" value="UniProtKB-UniRule"/>
</dbReference>
<evidence type="ECO:0000256" key="5">
    <source>
        <dbReference type="ARBA" id="ARBA00022729"/>
    </source>
</evidence>
<dbReference type="PANTHER" id="PTHR27002">
    <property type="entry name" value="RECEPTOR-LIKE SERINE/THREONINE-PROTEIN KINASE SD1-8"/>
    <property type="match status" value="1"/>
</dbReference>
<proteinExistence type="predicted"/>
<dbReference type="PROSITE" id="PS00107">
    <property type="entry name" value="PROTEIN_KINASE_ATP"/>
    <property type="match status" value="1"/>
</dbReference>
<name>A0A9Q0CVN9_9POAL</name>
<comment type="caution">
    <text evidence="18">The sequence shown here is derived from an EMBL/GenBank/DDBJ whole genome shotgun (WGS) entry which is preliminary data.</text>
</comment>
<evidence type="ECO:0000256" key="7">
    <source>
        <dbReference type="ARBA" id="ARBA00022741"/>
    </source>
</evidence>
<dbReference type="GO" id="GO:0006950">
    <property type="term" value="P:response to stress"/>
    <property type="evidence" value="ECO:0007669"/>
    <property type="project" value="UniProtKB-ARBA"/>
</dbReference>
<sequence length="664" mass="73351">MHLFLFLPLLSLLLVPATSDSFKSYTCDSMSIFSSTTTGNYTANSTYQSNLNTLLSDLKANSTGTGFAAGKLGTAPNEVRGLILCRGDLNASSCSSCLSQIFTDILSSCPLYKTAIMWYDNCYVQFSNLDFLSLPDNIPLKLFVKKKNLTVDQTRFFQDVSQLMTQMASVAISNSTKYFATGEVKNFSTELSSIYALLQCTTNMPKSQCQSCLQSLVNDLPGYSEGKDGAWLVGIYCNIRYDTIPFYNGAAMLQIDSASLSPSLSPSSPPGVNDGKKKKNTAAILAITISLVVAILSSTTFCICLHKKRQRQREKLISEMINPGHNKENIDSFLIGLTTLRAATLNFNESNRLGEGGFGAVYKGILPSGEEVAVKRLSQCSSQGLGELRNELVLVAKLKHKNLVRVVGVCLEDQEKLLVYEFLSNRSLDTFLFDKEKRQELDWTRRRSIINGVARGLQYLHEDSQLKIIHRDLKASNILLDADMNPKISDFGLARLFPVDQTINVTRRIVGTYGYMAPEYAMHGRYSVKSDVFSFGVLLLEVITGKQNGGSYDAEMGEDLLSSTWDHWTSGTITDIIDPMIDGPVNEIIQYIHIGLLCVQEDLKDRPRMSDVAVMLDSNTISLQAPSKPAFYLRRGGGVSGYGSLNNMVPVSQNEVTISEFKPR</sequence>
<dbReference type="Gene3D" id="1.10.510.10">
    <property type="entry name" value="Transferase(Phosphotransferase) domain 1"/>
    <property type="match status" value="1"/>
</dbReference>
<dbReference type="InterPro" id="IPR017441">
    <property type="entry name" value="Protein_kinase_ATP_BS"/>
</dbReference>
<dbReference type="InterPro" id="IPR038408">
    <property type="entry name" value="GNK2_sf"/>
</dbReference>
<dbReference type="CDD" id="cd23509">
    <property type="entry name" value="Gnk2-like"/>
    <property type="match status" value="2"/>
</dbReference>
<keyword evidence="5 15" id="KW-0732">Signal</keyword>
<keyword evidence="3" id="KW-0808">Transferase</keyword>
<dbReference type="InterPro" id="IPR001245">
    <property type="entry name" value="Ser-Thr/Tyr_kinase_cat_dom"/>
</dbReference>